<dbReference type="EMBL" id="KN818329">
    <property type="protein sequence ID" value="KIL58774.1"/>
    <property type="molecule type" value="Genomic_DNA"/>
</dbReference>
<proteinExistence type="predicted"/>
<dbReference type="STRING" id="946122.A0A0C2SXA8"/>
<dbReference type="InParanoid" id="A0A0C2SXA8"/>
<dbReference type="AlphaFoldDB" id="A0A0C2SXA8"/>
<dbReference type="Proteomes" id="UP000054549">
    <property type="component" value="Unassembled WGS sequence"/>
</dbReference>
<reference evidence="2 3" key="1">
    <citation type="submission" date="2014-04" db="EMBL/GenBank/DDBJ databases">
        <title>Evolutionary Origins and Diversification of the Mycorrhizal Mutualists.</title>
        <authorList>
            <consortium name="DOE Joint Genome Institute"/>
            <consortium name="Mycorrhizal Genomics Consortium"/>
            <person name="Kohler A."/>
            <person name="Kuo A."/>
            <person name="Nagy L.G."/>
            <person name="Floudas D."/>
            <person name="Copeland A."/>
            <person name="Barry K.W."/>
            <person name="Cichocki N."/>
            <person name="Veneault-Fourrey C."/>
            <person name="LaButti K."/>
            <person name="Lindquist E.A."/>
            <person name="Lipzen A."/>
            <person name="Lundell T."/>
            <person name="Morin E."/>
            <person name="Murat C."/>
            <person name="Riley R."/>
            <person name="Ohm R."/>
            <person name="Sun H."/>
            <person name="Tunlid A."/>
            <person name="Henrissat B."/>
            <person name="Grigoriev I.V."/>
            <person name="Hibbett D.S."/>
            <person name="Martin F."/>
        </authorList>
    </citation>
    <scope>NUCLEOTIDE SEQUENCE [LARGE SCALE GENOMIC DNA]</scope>
    <source>
        <strain evidence="2 3">Koide BX008</strain>
    </source>
</reference>
<accession>A0A0C2SXA8</accession>
<dbReference type="InterPro" id="IPR057670">
    <property type="entry name" value="SH3_retrovirus"/>
</dbReference>
<dbReference type="Pfam" id="PF25597">
    <property type="entry name" value="SH3_retrovirus"/>
    <property type="match status" value="1"/>
</dbReference>
<sequence length="79" mass="9436">TPYELLYNKKPDVAYFKTFGCLAYVFRTDEQRKDKLTPKSEAMTFVGYKSSIKTYLFMTDDNKLVQSVQCKFDEFYFPR</sequence>
<dbReference type="OrthoDB" id="3053679at2759"/>
<name>A0A0C2SXA8_AMAMK</name>
<evidence type="ECO:0000313" key="2">
    <source>
        <dbReference type="EMBL" id="KIL58774.1"/>
    </source>
</evidence>
<feature type="non-terminal residue" evidence="2">
    <location>
        <position position="79"/>
    </location>
</feature>
<feature type="domain" description="Retroviral polymerase SH3-like" evidence="1">
    <location>
        <begin position="21"/>
        <end position="77"/>
    </location>
</feature>
<feature type="non-terminal residue" evidence="2">
    <location>
        <position position="1"/>
    </location>
</feature>
<evidence type="ECO:0000259" key="1">
    <source>
        <dbReference type="Pfam" id="PF25597"/>
    </source>
</evidence>
<protein>
    <recommendedName>
        <fullName evidence="1">Retroviral polymerase SH3-like domain-containing protein</fullName>
    </recommendedName>
</protein>
<evidence type="ECO:0000313" key="3">
    <source>
        <dbReference type="Proteomes" id="UP000054549"/>
    </source>
</evidence>
<gene>
    <name evidence="2" type="ORF">M378DRAFT_52875</name>
</gene>
<keyword evidence="3" id="KW-1185">Reference proteome</keyword>
<dbReference type="HOGENOM" id="CLU_2612386_0_0_1"/>
<organism evidence="2 3">
    <name type="scientific">Amanita muscaria (strain Koide BX008)</name>
    <dbReference type="NCBI Taxonomy" id="946122"/>
    <lineage>
        <taxon>Eukaryota</taxon>
        <taxon>Fungi</taxon>
        <taxon>Dikarya</taxon>
        <taxon>Basidiomycota</taxon>
        <taxon>Agaricomycotina</taxon>
        <taxon>Agaricomycetes</taxon>
        <taxon>Agaricomycetidae</taxon>
        <taxon>Agaricales</taxon>
        <taxon>Pluteineae</taxon>
        <taxon>Amanitaceae</taxon>
        <taxon>Amanita</taxon>
    </lineage>
</organism>